<dbReference type="Pfam" id="PF10213">
    <property type="entry name" value="MRP-S28"/>
    <property type="match status" value="1"/>
</dbReference>
<accession>A0AAE0TVM8</accession>
<evidence type="ECO:0000256" key="1">
    <source>
        <dbReference type="SAM" id="MobiDB-lite"/>
    </source>
</evidence>
<feature type="compositionally biased region" description="Low complexity" evidence="1">
    <location>
        <begin position="366"/>
        <end position="382"/>
    </location>
</feature>
<evidence type="ECO:0000313" key="4">
    <source>
        <dbReference type="Proteomes" id="UP001285441"/>
    </source>
</evidence>
<evidence type="ECO:0000259" key="2">
    <source>
        <dbReference type="Pfam" id="PF10213"/>
    </source>
</evidence>
<feature type="domain" description="Small ribosomal subunit protein mS35 mitochondrial conserved" evidence="2">
    <location>
        <begin position="191"/>
        <end position="311"/>
    </location>
</feature>
<dbReference type="EMBL" id="JAULSW010000005">
    <property type="protein sequence ID" value="KAK3381279.1"/>
    <property type="molecule type" value="Genomic_DNA"/>
</dbReference>
<comment type="caution">
    <text evidence="3">The sequence shown here is derived from an EMBL/GenBank/DDBJ whole genome shotgun (WGS) entry which is preliminary data.</text>
</comment>
<evidence type="ECO:0000313" key="3">
    <source>
        <dbReference type="EMBL" id="KAK3381279.1"/>
    </source>
</evidence>
<dbReference type="GO" id="GO:0005763">
    <property type="term" value="C:mitochondrial small ribosomal subunit"/>
    <property type="evidence" value="ECO:0007669"/>
    <property type="project" value="TreeGrafter"/>
</dbReference>
<dbReference type="InterPro" id="IPR019349">
    <property type="entry name" value="Ribosomal_mS35_mit"/>
</dbReference>
<feature type="region of interest" description="Disordered" evidence="1">
    <location>
        <begin position="358"/>
        <end position="382"/>
    </location>
</feature>
<dbReference type="InterPro" id="IPR039848">
    <property type="entry name" value="Ribosomal_mS35_mt"/>
</dbReference>
<sequence length="382" mass="44374">MASAANTLRLCLRNRAQIPCIRPSVLKSQSPLGRRALSTSALRLAREEKEDTSHLEPVFEFNKTWNSPGEFLKEHLRDETISPLERQQAAEMLQTWEQQPESKKREIEQLRKDIVEKAGPLRRPVLIKRDSFWNANEKDTDYVTNEFGEDDFEEDDILSMGHGKLEEHREAREYARLTVWEMPLLAKFAKPFVPPADGECLRFRYTSYLGEFHPADRKVVVEFSPPDLPGLTRPQRRKLKLLAGPRYNPEKDIIKMSCERFEHQAQNKRYLGDLVAKMIETAKDPTDMFEDIPLDTRHHTFKAKPKFPKEWLMSEARQQEIKAARTNAMMLDEQRKTDGEMVDGVKVITGALSRAEPVVHEPVMASRRSNPSRQQSRPQMRR</sequence>
<name>A0AAE0TVM8_9PEZI</name>
<dbReference type="PANTHER" id="PTHR13490:SF0">
    <property type="entry name" value="SMALL RIBOSOMAL SUBUNIT PROTEIN MS35"/>
    <property type="match status" value="1"/>
</dbReference>
<dbReference type="GO" id="GO:0032543">
    <property type="term" value="P:mitochondrial translation"/>
    <property type="evidence" value="ECO:0007669"/>
    <property type="project" value="InterPro"/>
</dbReference>
<reference evidence="3" key="1">
    <citation type="journal article" date="2023" name="Mol. Phylogenet. Evol.">
        <title>Genome-scale phylogeny and comparative genomics of the fungal order Sordariales.</title>
        <authorList>
            <person name="Hensen N."/>
            <person name="Bonometti L."/>
            <person name="Westerberg I."/>
            <person name="Brannstrom I.O."/>
            <person name="Guillou S."/>
            <person name="Cros-Aarteil S."/>
            <person name="Calhoun S."/>
            <person name="Haridas S."/>
            <person name="Kuo A."/>
            <person name="Mondo S."/>
            <person name="Pangilinan J."/>
            <person name="Riley R."/>
            <person name="LaButti K."/>
            <person name="Andreopoulos B."/>
            <person name="Lipzen A."/>
            <person name="Chen C."/>
            <person name="Yan M."/>
            <person name="Daum C."/>
            <person name="Ng V."/>
            <person name="Clum A."/>
            <person name="Steindorff A."/>
            <person name="Ohm R.A."/>
            <person name="Martin F."/>
            <person name="Silar P."/>
            <person name="Natvig D.O."/>
            <person name="Lalanne C."/>
            <person name="Gautier V."/>
            <person name="Ament-Velasquez S.L."/>
            <person name="Kruys A."/>
            <person name="Hutchinson M.I."/>
            <person name="Powell A.J."/>
            <person name="Barry K."/>
            <person name="Miller A.N."/>
            <person name="Grigoriev I.V."/>
            <person name="Debuchy R."/>
            <person name="Gladieux P."/>
            <person name="Hiltunen Thoren M."/>
            <person name="Johannesson H."/>
        </authorList>
    </citation>
    <scope>NUCLEOTIDE SEQUENCE</scope>
    <source>
        <strain evidence="3">CBS 232.78</strain>
    </source>
</reference>
<keyword evidence="4" id="KW-1185">Reference proteome</keyword>
<dbReference type="Proteomes" id="UP001285441">
    <property type="component" value="Unassembled WGS sequence"/>
</dbReference>
<organism evidence="3 4">
    <name type="scientific">Podospora didyma</name>
    <dbReference type="NCBI Taxonomy" id="330526"/>
    <lineage>
        <taxon>Eukaryota</taxon>
        <taxon>Fungi</taxon>
        <taxon>Dikarya</taxon>
        <taxon>Ascomycota</taxon>
        <taxon>Pezizomycotina</taxon>
        <taxon>Sordariomycetes</taxon>
        <taxon>Sordariomycetidae</taxon>
        <taxon>Sordariales</taxon>
        <taxon>Podosporaceae</taxon>
        <taxon>Podospora</taxon>
    </lineage>
</organism>
<proteinExistence type="predicted"/>
<dbReference type="AlphaFoldDB" id="A0AAE0TVM8"/>
<reference evidence="3" key="2">
    <citation type="submission" date="2023-06" db="EMBL/GenBank/DDBJ databases">
        <authorList>
            <consortium name="Lawrence Berkeley National Laboratory"/>
            <person name="Haridas S."/>
            <person name="Hensen N."/>
            <person name="Bonometti L."/>
            <person name="Westerberg I."/>
            <person name="Brannstrom I.O."/>
            <person name="Guillou S."/>
            <person name="Cros-Aarteil S."/>
            <person name="Calhoun S."/>
            <person name="Kuo A."/>
            <person name="Mondo S."/>
            <person name="Pangilinan J."/>
            <person name="Riley R."/>
            <person name="LaButti K."/>
            <person name="Andreopoulos B."/>
            <person name="Lipzen A."/>
            <person name="Chen C."/>
            <person name="Yanf M."/>
            <person name="Daum C."/>
            <person name="Ng V."/>
            <person name="Clum A."/>
            <person name="Steindorff A."/>
            <person name="Ohm R."/>
            <person name="Martin F."/>
            <person name="Silar P."/>
            <person name="Natvig D."/>
            <person name="Lalanne C."/>
            <person name="Gautier V."/>
            <person name="Ament-velasquez S.L."/>
            <person name="Kruys A."/>
            <person name="Hutchinson M.I."/>
            <person name="Powell A.J."/>
            <person name="Barry K."/>
            <person name="Miller A.N."/>
            <person name="Grigoriev I.V."/>
            <person name="Debuchy R."/>
            <person name="Gladieux P."/>
            <person name="Thoren M.H."/>
            <person name="Johannesson H."/>
        </authorList>
    </citation>
    <scope>NUCLEOTIDE SEQUENCE</scope>
    <source>
        <strain evidence="3">CBS 232.78</strain>
    </source>
</reference>
<dbReference type="PANTHER" id="PTHR13490">
    <property type="entry name" value="MITOCHONDRIAL 28S RIBOSOMAL PROTEIN S28"/>
    <property type="match status" value="1"/>
</dbReference>
<dbReference type="GO" id="GO:0003735">
    <property type="term" value="F:structural constituent of ribosome"/>
    <property type="evidence" value="ECO:0007669"/>
    <property type="project" value="InterPro"/>
</dbReference>
<protein>
    <submittedName>
        <fullName evidence="3">Mitochondrial ribosomal subunit protein-domain-containing protein</fullName>
    </submittedName>
</protein>
<gene>
    <name evidence="3" type="ORF">B0H63DRAFT_475233</name>
</gene>